<dbReference type="Proteomes" id="UP000828390">
    <property type="component" value="Unassembled WGS sequence"/>
</dbReference>
<evidence type="ECO:0000313" key="3">
    <source>
        <dbReference type="Proteomes" id="UP000828390"/>
    </source>
</evidence>
<organism evidence="2 3">
    <name type="scientific">Dreissena polymorpha</name>
    <name type="common">Zebra mussel</name>
    <name type="synonym">Mytilus polymorpha</name>
    <dbReference type="NCBI Taxonomy" id="45954"/>
    <lineage>
        <taxon>Eukaryota</taxon>
        <taxon>Metazoa</taxon>
        <taxon>Spiralia</taxon>
        <taxon>Lophotrochozoa</taxon>
        <taxon>Mollusca</taxon>
        <taxon>Bivalvia</taxon>
        <taxon>Autobranchia</taxon>
        <taxon>Heteroconchia</taxon>
        <taxon>Euheterodonta</taxon>
        <taxon>Imparidentia</taxon>
        <taxon>Neoheterodontei</taxon>
        <taxon>Myida</taxon>
        <taxon>Dreissenoidea</taxon>
        <taxon>Dreissenidae</taxon>
        <taxon>Dreissena</taxon>
    </lineage>
</organism>
<reference evidence="2" key="1">
    <citation type="journal article" date="2019" name="bioRxiv">
        <title>The Genome of the Zebra Mussel, Dreissena polymorpha: A Resource for Invasive Species Research.</title>
        <authorList>
            <person name="McCartney M.A."/>
            <person name="Auch B."/>
            <person name="Kono T."/>
            <person name="Mallez S."/>
            <person name="Zhang Y."/>
            <person name="Obille A."/>
            <person name="Becker A."/>
            <person name="Abrahante J.E."/>
            <person name="Garbe J."/>
            <person name="Badalamenti J.P."/>
            <person name="Herman A."/>
            <person name="Mangelson H."/>
            <person name="Liachko I."/>
            <person name="Sullivan S."/>
            <person name="Sone E.D."/>
            <person name="Koren S."/>
            <person name="Silverstein K.A.T."/>
            <person name="Beckman K.B."/>
            <person name="Gohl D.M."/>
        </authorList>
    </citation>
    <scope>NUCLEOTIDE SEQUENCE</scope>
    <source>
        <strain evidence="2">Duluth1</strain>
        <tissue evidence="2">Whole animal</tissue>
    </source>
</reference>
<protein>
    <recommendedName>
        <fullName evidence="4">Reverse transcriptase</fullName>
    </recommendedName>
</protein>
<sequence length="128" mass="15106">MDPSCEVDKRVPYRKCRRANPDTRRKIRDANNATNHRWHQETAPSGRRERRTIKRSTSNFNSGMFRGKRHWKKTQSYQNGIRPDPLKVEAIRQVPRPKCVRDVRSILGAAGFYRRFCSSYSEVKECPI</sequence>
<accession>A0A9D4FAX6</accession>
<dbReference type="EMBL" id="JAIWYP010000007">
    <property type="protein sequence ID" value="KAH3795428.1"/>
    <property type="molecule type" value="Genomic_DNA"/>
</dbReference>
<name>A0A9D4FAX6_DREPO</name>
<evidence type="ECO:0008006" key="4">
    <source>
        <dbReference type="Google" id="ProtNLM"/>
    </source>
</evidence>
<feature type="region of interest" description="Disordered" evidence="1">
    <location>
        <begin position="16"/>
        <end position="81"/>
    </location>
</feature>
<dbReference type="SUPFAM" id="SSF56672">
    <property type="entry name" value="DNA/RNA polymerases"/>
    <property type="match status" value="1"/>
</dbReference>
<gene>
    <name evidence="2" type="ORF">DPMN_148978</name>
</gene>
<evidence type="ECO:0000256" key="1">
    <source>
        <dbReference type="SAM" id="MobiDB-lite"/>
    </source>
</evidence>
<dbReference type="InterPro" id="IPR043502">
    <property type="entry name" value="DNA/RNA_pol_sf"/>
</dbReference>
<dbReference type="Gene3D" id="3.30.70.270">
    <property type="match status" value="1"/>
</dbReference>
<keyword evidence="3" id="KW-1185">Reference proteome</keyword>
<dbReference type="InterPro" id="IPR043128">
    <property type="entry name" value="Rev_trsase/Diguanyl_cyclase"/>
</dbReference>
<dbReference type="AlphaFoldDB" id="A0A9D4FAX6"/>
<proteinExistence type="predicted"/>
<comment type="caution">
    <text evidence="2">The sequence shown here is derived from an EMBL/GenBank/DDBJ whole genome shotgun (WGS) entry which is preliminary data.</text>
</comment>
<reference evidence="2" key="2">
    <citation type="submission" date="2020-11" db="EMBL/GenBank/DDBJ databases">
        <authorList>
            <person name="McCartney M.A."/>
            <person name="Auch B."/>
            <person name="Kono T."/>
            <person name="Mallez S."/>
            <person name="Becker A."/>
            <person name="Gohl D.M."/>
            <person name="Silverstein K.A.T."/>
            <person name="Koren S."/>
            <person name="Bechman K.B."/>
            <person name="Herman A."/>
            <person name="Abrahante J.E."/>
            <person name="Garbe J."/>
        </authorList>
    </citation>
    <scope>NUCLEOTIDE SEQUENCE</scope>
    <source>
        <strain evidence="2">Duluth1</strain>
        <tissue evidence="2">Whole animal</tissue>
    </source>
</reference>
<evidence type="ECO:0000313" key="2">
    <source>
        <dbReference type="EMBL" id="KAH3795428.1"/>
    </source>
</evidence>